<feature type="region of interest" description="Disordered" evidence="1">
    <location>
        <begin position="359"/>
        <end position="408"/>
    </location>
</feature>
<feature type="signal peptide" evidence="3">
    <location>
        <begin position="1"/>
        <end position="19"/>
    </location>
</feature>
<feature type="compositionally biased region" description="Polar residues" evidence="1">
    <location>
        <begin position="175"/>
        <end position="186"/>
    </location>
</feature>
<feature type="compositionally biased region" description="Basic and acidic residues" evidence="1">
    <location>
        <begin position="210"/>
        <end position="219"/>
    </location>
</feature>
<feature type="compositionally biased region" description="Low complexity" evidence="1">
    <location>
        <begin position="380"/>
        <end position="408"/>
    </location>
</feature>
<feature type="region of interest" description="Disordered" evidence="1">
    <location>
        <begin position="133"/>
        <end position="245"/>
    </location>
</feature>
<proteinExistence type="predicted"/>
<dbReference type="VEuPathDB" id="TriTrypDB:ADEAN_000512000"/>
<feature type="chain" id="PRO_5028842338" evidence="3">
    <location>
        <begin position="20"/>
        <end position="408"/>
    </location>
</feature>
<feature type="transmembrane region" description="Helical" evidence="2">
    <location>
        <begin position="248"/>
        <end position="273"/>
    </location>
</feature>
<evidence type="ECO:0000313" key="4">
    <source>
        <dbReference type="EMBL" id="CAD2217641.1"/>
    </source>
</evidence>
<keyword evidence="2" id="KW-0812">Transmembrane</keyword>
<dbReference type="Proteomes" id="UP000515908">
    <property type="component" value="Chromosome 09"/>
</dbReference>
<keyword evidence="2" id="KW-1133">Transmembrane helix</keyword>
<protein>
    <submittedName>
        <fullName evidence="4">Uncharacterized protein</fullName>
    </submittedName>
</protein>
<evidence type="ECO:0000256" key="1">
    <source>
        <dbReference type="SAM" id="MobiDB-lite"/>
    </source>
</evidence>
<gene>
    <name evidence="4" type="ORF">ADEAN_000512000</name>
</gene>
<keyword evidence="2" id="KW-0472">Membrane</keyword>
<keyword evidence="5" id="KW-1185">Reference proteome</keyword>
<feature type="compositionally biased region" description="Low complexity" evidence="1">
    <location>
        <begin position="195"/>
        <end position="208"/>
    </location>
</feature>
<organism evidence="4 5">
    <name type="scientific">Angomonas deanei</name>
    <dbReference type="NCBI Taxonomy" id="59799"/>
    <lineage>
        <taxon>Eukaryota</taxon>
        <taxon>Discoba</taxon>
        <taxon>Euglenozoa</taxon>
        <taxon>Kinetoplastea</taxon>
        <taxon>Metakinetoplastina</taxon>
        <taxon>Trypanosomatida</taxon>
        <taxon>Trypanosomatidae</taxon>
        <taxon>Strigomonadinae</taxon>
        <taxon>Angomonas</taxon>
    </lineage>
</organism>
<evidence type="ECO:0000256" key="3">
    <source>
        <dbReference type="SAM" id="SignalP"/>
    </source>
</evidence>
<sequence length="408" mass="44279">MVTRYLVLCVLILLGTVQAADFVFYTAPKGQPCADGEDLRLVNNTIYNAFRDHLYSLGNNKMGRLAKAVTTTHTGLLGQYTINWDNSDGKLIYKKPFVLSGSFGCPFPKNTELSLLESKTEAVFISLPTTKNPLLSGRTPAVNPLSRAGDCSSERDSNPLLLTVKEPTEEDETWCVTQSDSSSKGTDVSEDKPADSSSKGTAGDSSSSHKGKESSDKGTGDSSSSTHSDGGKGSTGHTKNEEKDDGGFPGWAVAIIVIGIILVAVVVFLILFFCCGCFRCCCCADDGEEDSSEKSVDTEPVKPLTSQTNMLLTQDCRDSEHLRRRQRSVARRMSGDFMTEDESLRLHLLRHASTADREYGPFITSDGESNSEDDEPGSFSYTDGRGYYSSRGSSRSRGSSEFSGYGRY</sequence>
<reference evidence="4 5" key="1">
    <citation type="submission" date="2020-08" db="EMBL/GenBank/DDBJ databases">
        <authorList>
            <person name="Newling K."/>
            <person name="Davey J."/>
            <person name="Forrester S."/>
        </authorList>
    </citation>
    <scope>NUCLEOTIDE SEQUENCE [LARGE SCALE GENOMIC DNA]</scope>
    <source>
        <strain evidence="5">Crithidia deanei Carvalho (ATCC PRA-265)</strain>
    </source>
</reference>
<name>A0A7G2CF89_9TRYP</name>
<accession>A0A7G2CF89</accession>
<evidence type="ECO:0000256" key="2">
    <source>
        <dbReference type="SAM" id="Phobius"/>
    </source>
</evidence>
<dbReference type="EMBL" id="LR877153">
    <property type="protein sequence ID" value="CAD2217641.1"/>
    <property type="molecule type" value="Genomic_DNA"/>
</dbReference>
<dbReference type="AlphaFoldDB" id="A0A7G2CF89"/>
<evidence type="ECO:0000313" key="5">
    <source>
        <dbReference type="Proteomes" id="UP000515908"/>
    </source>
</evidence>
<keyword evidence="3" id="KW-0732">Signal</keyword>